<dbReference type="eggNOG" id="KOG2633">
    <property type="taxonomic scope" value="Eukaryota"/>
</dbReference>
<feature type="domain" description="CRAL-TRIO" evidence="1">
    <location>
        <begin position="31"/>
        <end position="170"/>
    </location>
</feature>
<organism evidence="2 3">
    <name type="scientific">Erythranthe guttata</name>
    <name type="common">Yellow monkey flower</name>
    <name type="synonym">Mimulus guttatus</name>
    <dbReference type="NCBI Taxonomy" id="4155"/>
    <lineage>
        <taxon>Eukaryota</taxon>
        <taxon>Viridiplantae</taxon>
        <taxon>Streptophyta</taxon>
        <taxon>Embryophyta</taxon>
        <taxon>Tracheophyta</taxon>
        <taxon>Spermatophyta</taxon>
        <taxon>Magnoliopsida</taxon>
        <taxon>eudicotyledons</taxon>
        <taxon>Gunneridae</taxon>
        <taxon>Pentapetalae</taxon>
        <taxon>asterids</taxon>
        <taxon>lamiids</taxon>
        <taxon>Lamiales</taxon>
        <taxon>Phrymaceae</taxon>
        <taxon>Erythranthe</taxon>
    </lineage>
</organism>
<accession>A0A022PN39</accession>
<dbReference type="OMA" id="MMMEYGL"/>
<dbReference type="OrthoDB" id="365077at2759"/>
<dbReference type="AlphaFoldDB" id="A0A022PN39"/>
<dbReference type="Pfam" id="PF13716">
    <property type="entry name" value="CRAL_TRIO_2"/>
    <property type="match status" value="1"/>
</dbReference>
<dbReference type="PhylomeDB" id="A0A022PN39"/>
<evidence type="ECO:0000313" key="3">
    <source>
        <dbReference type="Proteomes" id="UP000030748"/>
    </source>
</evidence>
<sequence>MISSTQLSQSEQEKLIKNLEIFKIQGTDKRGRPILLVIGKRFPAAHVGVDALKKHLRDEIIPGLGGRPFSVVYVHTAVSRGENFPGVAALKSLYDAVPAAVRENMGTFYFLHPGIQSRLFLATFGRFIFSGGGGGLYCKVKYVNRVEFLWSGVRRSGIELPEFVYEIDEEMEERVGPTVDYGMESDHPRVVNGEPVIDYSAVSSYSMRCIA</sequence>
<evidence type="ECO:0000313" key="2">
    <source>
        <dbReference type="EMBL" id="EYU17547.1"/>
    </source>
</evidence>
<keyword evidence="3" id="KW-1185">Reference proteome</keyword>
<protein>
    <recommendedName>
        <fullName evidence="1">CRAL-TRIO domain-containing protein</fullName>
    </recommendedName>
</protein>
<dbReference type="KEGG" id="egt:105950732"/>
<reference evidence="2" key="1">
    <citation type="journal article" date="2013" name="Proc. Natl. Acad. Sci. U.S.A.">
        <title>Fine-scale variation in meiotic recombination in Mimulus inferred from population shotgun sequencing.</title>
        <authorList>
            <person name="Hellsten U."/>
            <person name="Wright K.M."/>
            <person name="Jenkins J."/>
            <person name="Shu S."/>
            <person name="Yuan Y."/>
            <person name="Wessler S.R."/>
            <person name="Schmutz J."/>
            <person name="Willis J.H."/>
            <person name="Rokhsar D.S."/>
        </authorList>
    </citation>
    <scope>NUCLEOTIDE SEQUENCE [LARGE SCALE GENOMIC DNA]</scope>
</reference>
<dbReference type="InterPro" id="IPR001251">
    <property type="entry name" value="CRAL-TRIO_dom"/>
</dbReference>
<gene>
    <name evidence="2" type="ORF">MIMGU_mgv1a013776mg</name>
</gene>
<dbReference type="PANTHER" id="PTHR48411">
    <property type="entry name" value="OS01G0948300 PROTEIN"/>
    <property type="match status" value="1"/>
</dbReference>
<dbReference type="EMBL" id="KI632373">
    <property type="protein sequence ID" value="EYU17547.1"/>
    <property type="molecule type" value="Genomic_DNA"/>
</dbReference>
<dbReference type="InterPro" id="IPR036865">
    <property type="entry name" value="CRAL-TRIO_dom_sf"/>
</dbReference>
<evidence type="ECO:0000259" key="1">
    <source>
        <dbReference type="Pfam" id="PF13716"/>
    </source>
</evidence>
<dbReference type="STRING" id="4155.A0A022PN39"/>
<dbReference type="PANTHER" id="PTHR48411:SF1">
    <property type="entry name" value="OS01G0948300 PROTEIN"/>
    <property type="match status" value="1"/>
</dbReference>
<name>A0A022PN39_ERYGU</name>
<dbReference type="Proteomes" id="UP000030748">
    <property type="component" value="Unassembled WGS sequence"/>
</dbReference>
<proteinExistence type="predicted"/>
<dbReference type="Gene3D" id="3.40.525.10">
    <property type="entry name" value="CRAL-TRIO lipid binding domain"/>
    <property type="match status" value="1"/>
</dbReference>